<protein>
    <submittedName>
        <fullName evidence="2">Uncharacterized protein</fullName>
    </submittedName>
</protein>
<sequence length="202" mass="22066">MFKRKTMKLLFIVMILAYSTTTVAMSVELVDTSPNSPAVLNNEEVLYVRIHYKSEQPLRFQAVGSSLGDSLLQHLKLNPSQAYPAGEGEAIAWVSYSKVTEIDAITVTVYDANWQALKTVSRPVSANWLATHNTVNNPVAAWAKRLNREQQGSVGRAQGSLKVLAKVNTSPGQRADTYIASRTTNAGDESSIDSSSLHNVTL</sequence>
<dbReference type="AlphaFoldDB" id="A0A0W1ADN6"/>
<feature type="signal peptide" evidence="1">
    <location>
        <begin position="1"/>
        <end position="24"/>
    </location>
</feature>
<feature type="chain" id="PRO_5006919662" evidence="1">
    <location>
        <begin position="25"/>
        <end position="202"/>
    </location>
</feature>
<dbReference type="OrthoDB" id="5651350at2"/>
<keyword evidence="1" id="KW-0732">Signal</keyword>
<organism evidence="2 3">
    <name type="scientific">Legionella waltersii</name>
    <dbReference type="NCBI Taxonomy" id="66969"/>
    <lineage>
        <taxon>Bacteria</taxon>
        <taxon>Pseudomonadati</taxon>
        <taxon>Pseudomonadota</taxon>
        <taxon>Gammaproteobacteria</taxon>
        <taxon>Legionellales</taxon>
        <taxon>Legionellaceae</taxon>
        <taxon>Legionella</taxon>
    </lineage>
</organism>
<dbReference type="Proteomes" id="UP000054729">
    <property type="component" value="Unassembled WGS sequence"/>
</dbReference>
<comment type="caution">
    <text evidence="2">The sequence shown here is derived from an EMBL/GenBank/DDBJ whole genome shotgun (WGS) entry which is preliminary data.</text>
</comment>
<reference evidence="2 3" key="1">
    <citation type="submission" date="2015-11" db="EMBL/GenBank/DDBJ databases">
        <title>Genomic analysis of 38 Legionella species identifies large and diverse effector repertoires.</title>
        <authorList>
            <person name="Burstein D."/>
            <person name="Amaro F."/>
            <person name="Zusman T."/>
            <person name="Lifshitz Z."/>
            <person name="Cohen O."/>
            <person name="Gilbert J.A."/>
            <person name="Pupko T."/>
            <person name="Shuman H.A."/>
            <person name="Segal G."/>
        </authorList>
    </citation>
    <scope>NUCLEOTIDE SEQUENCE [LARGE SCALE GENOMIC DNA]</scope>
    <source>
        <strain evidence="2 3">ATCC 51914</strain>
    </source>
</reference>
<proteinExistence type="predicted"/>
<name>A0A0W1ADN6_9GAMM</name>
<accession>A0A0W1ADN6</accession>
<keyword evidence="3" id="KW-1185">Reference proteome</keyword>
<evidence type="ECO:0000313" key="2">
    <source>
        <dbReference type="EMBL" id="KTD79437.1"/>
    </source>
</evidence>
<gene>
    <name evidence="2" type="ORF">Lwal_1509</name>
</gene>
<evidence type="ECO:0000256" key="1">
    <source>
        <dbReference type="SAM" id="SignalP"/>
    </source>
</evidence>
<dbReference type="EMBL" id="LNZB01000036">
    <property type="protein sequence ID" value="KTD79437.1"/>
    <property type="molecule type" value="Genomic_DNA"/>
</dbReference>
<evidence type="ECO:0000313" key="3">
    <source>
        <dbReference type="Proteomes" id="UP000054729"/>
    </source>
</evidence>
<dbReference type="RefSeq" id="WP_058480198.1">
    <property type="nucleotide sequence ID" value="NZ_CAAAIQ010000023.1"/>
</dbReference>
<dbReference type="PATRIC" id="fig|66969.6.peg.1647"/>